<proteinExistence type="predicted"/>
<dbReference type="InterPro" id="IPR008928">
    <property type="entry name" value="6-hairpin_glycosidase_sf"/>
</dbReference>
<comment type="cofactor">
    <cofactor evidence="1">
        <name>Ca(2+)</name>
        <dbReference type="ChEBI" id="CHEBI:29108"/>
    </cofactor>
</comment>
<dbReference type="InterPro" id="IPR014718">
    <property type="entry name" value="GH-type_carb-bd"/>
</dbReference>
<keyword evidence="3" id="KW-0106">Calcium</keyword>
<feature type="domain" description="Glycosyl hydrolase family 92" evidence="5">
    <location>
        <begin position="453"/>
        <end position="603"/>
    </location>
</feature>
<feature type="domain" description="Glycosyl hydrolase family 92" evidence="5">
    <location>
        <begin position="278"/>
        <end position="451"/>
    </location>
</feature>
<dbReference type="SUPFAM" id="SSF48208">
    <property type="entry name" value="Six-hairpin glycosidases"/>
    <property type="match status" value="1"/>
</dbReference>
<dbReference type="Pfam" id="PF17678">
    <property type="entry name" value="Glyco_hydro_92N"/>
    <property type="match status" value="1"/>
</dbReference>
<keyword evidence="4" id="KW-0732">Signal</keyword>
<dbReference type="EMBL" id="JAPOHD010000009">
    <property type="protein sequence ID" value="MCY1719653.1"/>
    <property type="molecule type" value="Genomic_DNA"/>
</dbReference>
<dbReference type="InterPro" id="IPR050883">
    <property type="entry name" value="PNGase"/>
</dbReference>
<feature type="domain" description="Glycosyl hydrolase family 92" evidence="5">
    <location>
        <begin position="620"/>
        <end position="729"/>
    </location>
</feature>
<evidence type="ECO:0000259" key="5">
    <source>
        <dbReference type="Pfam" id="PF07971"/>
    </source>
</evidence>
<feature type="signal peptide" evidence="4">
    <location>
        <begin position="1"/>
        <end position="26"/>
    </location>
</feature>
<evidence type="ECO:0000256" key="4">
    <source>
        <dbReference type="SAM" id="SignalP"/>
    </source>
</evidence>
<feature type="chain" id="PRO_5040787794" evidence="4">
    <location>
        <begin position="27"/>
        <end position="739"/>
    </location>
</feature>
<dbReference type="GO" id="GO:0030246">
    <property type="term" value="F:carbohydrate binding"/>
    <property type="evidence" value="ECO:0007669"/>
    <property type="project" value="InterPro"/>
</dbReference>
<dbReference type="InterPro" id="IPR041371">
    <property type="entry name" value="GH92_N"/>
</dbReference>
<protein>
    <submittedName>
        <fullName evidence="7">GH92 family glycosyl hydrolase</fullName>
    </submittedName>
</protein>
<evidence type="ECO:0000256" key="1">
    <source>
        <dbReference type="ARBA" id="ARBA00001913"/>
    </source>
</evidence>
<feature type="domain" description="Glycosyl hydrolase family 92 N-terminal" evidence="6">
    <location>
        <begin position="44"/>
        <end position="272"/>
    </location>
</feature>
<evidence type="ECO:0000313" key="7">
    <source>
        <dbReference type="EMBL" id="MCY1719653.1"/>
    </source>
</evidence>
<dbReference type="AlphaFoldDB" id="A0A9X3J4S4"/>
<keyword evidence="7" id="KW-0378">Hydrolase</keyword>
<gene>
    <name evidence="7" type="ORF">OU798_04830</name>
</gene>
<dbReference type="Pfam" id="PF07971">
    <property type="entry name" value="Glyco_hydro_92"/>
    <property type="match status" value="3"/>
</dbReference>
<dbReference type="Gene3D" id="1.20.1610.10">
    <property type="entry name" value="alpha-1,2-mannosidases domains"/>
    <property type="match status" value="1"/>
</dbReference>
<accession>A0A9X3J4S4</accession>
<dbReference type="GO" id="GO:0005829">
    <property type="term" value="C:cytosol"/>
    <property type="evidence" value="ECO:0007669"/>
    <property type="project" value="TreeGrafter"/>
</dbReference>
<dbReference type="InterPro" id="IPR012939">
    <property type="entry name" value="Glyco_hydro_92"/>
</dbReference>
<comment type="subunit">
    <text evidence="2">Monomer.</text>
</comment>
<comment type="caution">
    <text evidence="7">The sequence shown here is derived from an EMBL/GenBank/DDBJ whole genome shotgun (WGS) entry which is preliminary data.</text>
</comment>
<reference evidence="7" key="1">
    <citation type="submission" date="2022-11" db="EMBL/GenBank/DDBJ databases">
        <title>Marilongibacter aestuarii gen. nov., sp. nov., isolated from tidal flat sediment.</title>
        <authorList>
            <person name="Jiayan W."/>
        </authorList>
    </citation>
    <scope>NUCLEOTIDE SEQUENCE</scope>
    <source>
        <strain evidence="7">Z1-6</strain>
    </source>
</reference>
<dbReference type="GO" id="GO:0006516">
    <property type="term" value="P:glycoprotein catabolic process"/>
    <property type="evidence" value="ECO:0007669"/>
    <property type="project" value="TreeGrafter"/>
</dbReference>
<dbReference type="Gene3D" id="3.30.2080.10">
    <property type="entry name" value="GH92 mannosidase domain"/>
    <property type="match status" value="1"/>
</dbReference>
<name>A0A9X3J4S4_9BACT</name>
<dbReference type="Proteomes" id="UP001145087">
    <property type="component" value="Unassembled WGS sequence"/>
</dbReference>
<dbReference type="Gene3D" id="2.70.98.10">
    <property type="match status" value="1"/>
</dbReference>
<keyword evidence="8" id="KW-1185">Reference proteome</keyword>
<dbReference type="GO" id="GO:0000224">
    <property type="term" value="F:peptide-N4-(N-acetyl-beta-glucosaminyl)asparagine amidase activity"/>
    <property type="evidence" value="ECO:0007669"/>
    <property type="project" value="TreeGrafter"/>
</dbReference>
<organism evidence="7 8">
    <name type="scientific">Draconibacterium aestuarii</name>
    <dbReference type="NCBI Taxonomy" id="2998507"/>
    <lineage>
        <taxon>Bacteria</taxon>
        <taxon>Pseudomonadati</taxon>
        <taxon>Bacteroidota</taxon>
        <taxon>Bacteroidia</taxon>
        <taxon>Marinilabiliales</taxon>
        <taxon>Prolixibacteraceae</taxon>
        <taxon>Draconibacterium</taxon>
    </lineage>
</organism>
<evidence type="ECO:0000256" key="3">
    <source>
        <dbReference type="ARBA" id="ARBA00022837"/>
    </source>
</evidence>
<dbReference type="PANTHER" id="PTHR12143">
    <property type="entry name" value="PEPTIDE N-GLYCANASE PNGASE -RELATED"/>
    <property type="match status" value="1"/>
</dbReference>
<evidence type="ECO:0000259" key="6">
    <source>
        <dbReference type="Pfam" id="PF17678"/>
    </source>
</evidence>
<sequence length="739" mass="84544">MFQYFSVKKNSLVNKTLFVFVLTLLASCKTTTSTITETEDPLKYVNTFICTEGDNGQLYPGPAYPFGLVHLSPETEGDSHVGYYYEDEFIEGFSHLRIGGAGSRGKGGGILVKPGIGKFTSKIEEFRERYDKKSEEASAGYYKLKLESGVEAELTVSERVGFHRYTFPEEQKKDRYIVLELSHSYVGMQDASFTVHNNRTITGMIKAQHNNGGSYHKLYFAMLLNTPFESTTTWNGDDYSDNENNGQGSNIGVWLHMPRDAESQVLIKVGLSPVSEEQALVEATTEINDWDFDGVRNSTASVWRDKLSKIEVKGGSEEHNTLLYTHLYHSYLVPNNATASNGDYRAVHQPDLIFNTKNTADDFTYYCTWSLWDDFRKYSLVSILEPKSVNDISRSLVDYYKHRANGDYKYWPIPNIRMEFASAVIWDAYNKGLGDFDKEEAFKGMKEDYENFANHNVSAKLERAYHAHMALKMAEVLGKTEEAAILKKGAMTYRDIWCPEQKDKQGNTRGFFTRDGTTVPDVEDFENDVYEGHLWHYRWFVLHDFDGLAELRGGNDKLSDDLEYFFENDFYMHVNEPDLHNPFLFNLYGKPYLTQKWVRTFTTKEVTQIYHNHGAYDEPVVGKIYRADPKGYIETMDDDAGTMASWFVMSVMGLFQIDMAKSIYQIGSPVFPEMILHLNNGNQFKITANNVSEDNFYIQSAKLNGNELNKSWIDYSTIMAGGSLEFEMGTEPNKEWGTE</sequence>
<evidence type="ECO:0000256" key="2">
    <source>
        <dbReference type="ARBA" id="ARBA00011245"/>
    </source>
</evidence>
<dbReference type="PANTHER" id="PTHR12143:SF43">
    <property type="entry name" value="PUTATIVE-RELATED"/>
    <property type="match status" value="1"/>
</dbReference>
<evidence type="ECO:0000313" key="8">
    <source>
        <dbReference type="Proteomes" id="UP001145087"/>
    </source>
</evidence>
<dbReference type="Gene3D" id="1.20.1050.60">
    <property type="entry name" value="alpha-1,2-mannosidase"/>
    <property type="match status" value="1"/>
</dbReference>
<dbReference type="RefSeq" id="WP_343331990.1">
    <property type="nucleotide sequence ID" value="NZ_JAPOHD010000009.1"/>
</dbReference>
<dbReference type="GO" id="GO:0005975">
    <property type="term" value="P:carbohydrate metabolic process"/>
    <property type="evidence" value="ECO:0007669"/>
    <property type="project" value="InterPro"/>
</dbReference>